<dbReference type="PANTHER" id="PTHR32322:SF2">
    <property type="entry name" value="EAMA DOMAIN-CONTAINING PROTEIN"/>
    <property type="match status" value="1"/>
</dbReference>
<dbReference type="RefSeq" id="WP_382421559.1">
    <property type="nucleotide sequence ID" value="NZ_JBHSCW010000003.1"/>
</dbReference>
<comment type="subcellular location">
    <subcellularLocation>
        <location evidence="1">Membrane</location>
        <topology evidence="1">Multi-pass membrane protein</topology>
    </subcellularLocation>
</comment>
<evidence type="ECO:0000313" key="9">
    <source>
        <dbReference type="Proteomes" id="UP001595799"/>
    </source>
</evidence>
<evidence type="ECO:0000256" key="5">
    <source>
        <dbReference type="ARBA" id="ARBA00023136"/>
    </source>
</evidence>
<dbReference type="Proteomes" id="UP001595799">
    <property type="component" value="Unassembled WGS sequence"/>
</dbReference>
<feature type="transmembrane region" description="Helical" evidence="6">
    <location>
        <begin position="189"/>
        <end position="211"/>
    </location>
</feature>
<dbReference type="SUPFAM" id="SSF103481">
    <property type="entry name" value="Multidrug resistance efflux transporter EmrE"/>
    <property type="match status" value="2"/>
</dbReference>
<evidence type="ECO:0000256" key="2">
    <source>
        <dbReference type="ARBA" id="ARBA00007362"/>
    </source>
</evidence>
<comment type="similarity">
    <text evidence="2">Belongs to the EamA transporter family.</text>
</comment>
<feature type="transmembrane region" description="Helical" evidence="6">
    <location>
        <begin position="47"/>
        <end position="68"/>
    </location>
</feature>
<protein>
    <submittedName>
        <fullName evidence="8">DMT family transporter</fullName>
    </submittedName>
</protein>
<feature type="transmembrane region" description="Helical" evidence="6">
    <location>
        <begin position="105"/>
        <end position="126"/>
    </location>
</feature>
<keyword evidence="5 6" id="KW-0472">Membrane</keyword>
<dbReference type="InterPro" id="IPR037185">
    <property type="entry name" value="EmrE-like"/>
</dbReference>
<feature type="transmembrane region" description="Helical" evidence="6">
    <location>
        <begin position="20"/>
        <end position="41"/>
    </location>
</feature>
<keyword evidence="3 6" id="KW-0812">Transmembrane</keyword>
<evidence type="ECO:0000256" key="3">
    <source>
        <dbReference type="ARBA" id="ARBA00022692"/>
    </source>
</evidence>
<proteinExistence type="inferred from homology"/>
<feature type="transmembrane region" description="Helical" evidence="6">
    <location>
        <begin position="80"/>
        <end position="99"/>
    </location>
</feature>
<dbReference type="InterPro" id="IPR050638">
    <property type="entry name" value="AA-Vitamin_Transporters"/>
</dbReference>
<dbReference type="Pfam" id="PF00892">
    <property type="entry name" value="EamA"/>
    <property type="match status" value="2"/>
</dbReference>
<dbReference type="InterPro" id="IPR000620">
    <property type="entry name" value="EamA_dom"/>
</dbReference>
<name>A0ABV8UKE9_9PROT</name>
<gene>
    <name evidence="8" type="ORF">ACFOW6_06650</name>
</gene>
<evidence type="ECO:0000259" key="7">
    <source>
        <dbReference type="Pfam" id="PF00892"/>
    </source>
</evidence>
<feature type="transmembrane region" description="Helical" evidence="6">
    <location>
        <begin position="223"/>
        <end position="242"/>
    </location>
</feature>
<sequence>MGQKPPHQHKDPLPPESSGLFLGFLGVTAFSITLPATIVALESFNPYFISLGRAAVAGLCALVILLVTRTAVPRGRMWRDIAVASAGVVFGFPLFSSWAMQYVPANHGGVVLGILPLATAVAGVVINGERPSLLFWFFGVLGSATVVIFSLLQGSGGLHIADLALLAAVISAAVGYAQGARLSHSLGAWQTICWALVIALPITLPAGILLYPYGSVQITGSAIAAFFYVALISQFASFFAWYKGLALGGVARVGQMQLLQPFLTFAAAYMLLGERIDLLTVLFAALVIFFVALGRKAPIRR</sequence>
<dbReference type="EMBL" id="JBHSCW010000003">
    <property type="protein sequence ID" value="MFC4351222.1"/>
    <property type="molecule type" value="Genomic_DNA"/>
</dbReference>
<feature type="domain" description="EamA" evidence="7">
    <location>
        <begin position="160"/>
        <end position="293"/>
    </location>
</feature>
<accession>A0ABV8UKE9</accession>
<keyword evidence="4 6" id="KW-1133">Transmembrane helix</keyword>
<comment type="caution">
    <text evidence="8">The sequence shown here is derived from an EMBL/GenBank/DDBJ whole genome shotgun (WGS) entry which is preliminary data.</text>
</comment>
<dbReference type="PANTHER" id="PTHR32322">
    <property type="entry name" value="INNER MEMBRANE TRANSPORTER"/>
    <property type="match status" value="1"/>
</dbReference>
<evidence type="ECO:0000256" key="1">
    <source>
        <dbReference type="ARBA" id="ARBA00004141"/>
    </source>
</evidence>
<feature type="transmembrane region" description="Helical" evidence="6">
    <location>
        <begin position="133"/>
        <end position="152"/>
    </location>
</feature>
<evidence type="ECO:0000313" key="8">
    <source>
        <dbReference type="EMBL" id="MFC4351222.1"/>
    </source>
</evidence>
<organism evidence="8 9">
    <name type="scientific">Fodinicurvata halophila</name>
    <dbReference type="NCBI Taxonomy" id="1419723"/>
    <lineage>
        <taxon>Bacteria</taxon>
        <taxon>Pseudomonadati</taxon>
        <taxon>Pseudomonadota</taxon>
        <taxon>Alphaproteobacteria</taxon>
        <taxon>Rhodospirillales</taxon>
        <taxon>Rhodovibrionaceae</taxon>
        <taxon>Fodinicurvata</taxon>
    </lineage>
</organism>
<keyword evidence="9" id="KW-1185">Reference proteome</keyword>
<feature type="transmembrane region" description="Helical" evidence="6">
    <location>
        <begin position="278"/>
        <end position="294"/>
    </location>
</feature>
<reference evidence="9" key="1">
    <citation type="journal article" date="2019" name="Int. J. Syst. Evol. Microbiol.">
        <title>The Global Catalogue of Microorganisms (GCM) 10K type strain sequencing project: providing services to taxonomists for standard genome sequencing and annotation.</title>
        <authorList>
            <consortium name="The Broad Institute Genomics Platform"/>
            <consortium name="The Broad Institute Genome Sequencing Center for Infectious Disease"/>
            <person name="Wu L."/>
            <person name="Ma J."/>
        </authorList>
    </citation>
    <scope>NUCLEOTIDE SEQUENCE [LARGE SCALE GENOMIC DNA]</scope>
    <source>
        <strain evidence="9">CECT 8472</strain>
    </source>
</reference>
<feature type="domain" description="EamA" evidence="7">
    <location>
        <begin position="18"/>
        <end position="150"/>
    </location>
</feature>
<evidence type="ECO:0000256" key="4">
    <source>
        <dbReference type="ARBA" id="ARBA00022989"/>
    </source>
</evidence>
<evidence type="ECO:0000256" key="6">
    <source>
        <dbReference type="SAM" id="Phobius"/>
    </source>
</evidence>